<dbReference type="SUPFAM" id="SSF57567">
    <property type="entry name" value="Serine protease inhibitors"/>
    <property type="match status" value="5"/>
</dbReference>
<keyword evidence="3" id="KW-0325">Glycoprotein</keyword>
<feature type="domain" description="VWFD" evidence="4">
    <location>
        <begin position="888"/>
        <end position="1062"/>
    </location>
</feature>
<evidence type="ECO:0000313" key="5">
    <source>
        <dbReference type="Ensembl" id="ENSSANP00000031737.1"/>
    </source>
</evidence>
<dbReference type="PANTHER" id="PTHR11339:SF244">
    <property type="entry name" value="IGGFC-BINDING PROTEIN"/>
    <property type="match status" value="1"/>
</dbReference>
<dbReference type="Proteomes" id="UP000472260">
    <property type="component" value="Unassembled WGS sequence"/>
</dbReference>
<sequence length="1663" mass="182577">HSLTPPAGCRSPCMEGCVCDPGYIRSGEHCVPLSQCGCLYGNHYYLLYQQFYPGNNCEEVCTCLPDGQVVCNKSSCGPYESCELVDGVRRCRPILQAICEASGDPHYVSLDGLRFDFQGTCTYILSQSCGLEQTNLTPFSIQVENERWWPNKHHKVSVTKQVALTVNGVLANLPYSSNSLNGSLVQAYKDGSYIIIETSFGLRVTYGLFYYVAVTIPGNYRNKTCGLCGNFDGVPSNDFSLPDGNVTQDMNVFGRAWKVDVPGAVCEDGCEGDTCLDCDPQLKAIFEKPPYCGVLVDPNGPFATCHAVLNPSAYLNDCVFDTCASDGNNSVVCASVERYAFSCRAAGVVIQRWRTDSFCPMSCPAHSHYELCADVCSAACPGLTTIVQCPKTCTEGCACDNGYLFDGQQCVEHQRCGCYHLCFQAGEEVYLDQCEQKCLCDPGKGLTCEKANCPNGTQFFGFFSLLLSTDPCYYHHCPEKETCRSEHGNAVCMHLYNKTCWAWGDPHYHTFDGYKYDFQGTCKYILSRTCGNLYGLEPFSVTQSNENRGNPDVSYVREVEVTVYGSTFTMVKHHTGQIMVMSHCMFLPVDSLRVIFTSGYAALLETDFGLLVSFIWGWRVDLHLPSSYYGVVCGLCGNFNSNGGDELRDPAGNLLPSLYQWAKSWRAEDSVTSVCHDGCETDCPVCPPDQHALYETDAFCGVLTSIGQNVFSACHAKVNPQAFQQSCVYDLCFNNGDQKLLCQALETYVHQCRQEGVIITNWRERFNCSMSCPPNSHYEACASPCPATCPYPNQQPKCSDTCVEACECDSGFVLSAGACVPTNKCGCFYEGAYYQQGQTFWADEQCHQLCVCDRNLSAVVCRNSSCAVRDSCTIVNGSRSCQPVSRPAVCTGSVDPHYRTFDGFHFDFQGTCVYQLAALCIDNTSLVPFNVTVKNDHRWSNAVSFTHTVNVTVSGFTITLTREHPNRLLVTELPFWIQDVLIVLRSGNFALVKTNFGLQVTFDWSNVVSVTLPSNYSGAVCGLCGNFNGVVQDDFTMHNGMMAPNASSLGQSWQVAAAPGCSSVGCLGAGCSTCNATQRENAQRYCEIITNRTGPFRECHKQIDPGSYLEDCIFDTCHFQGHQVVLCDAVAAYASTCQSQNITVHPWRNATFCPPSCPPNSHYNPCAPGCTETCVNISAHNCSRPCAEACQCDQGYILSGQTCVPQAECGCFNRGHYYNKHQMFYVHKQCMERCMCGENGTVSCQASSCSPGEACRVVDGVLGCHPVSHGRCVATGDPHYTSFDGKRFDFQGACVYTLAKVCDRAGGRLVNFSVDTQNEQVRNTRVSVIKNLTVTVYNLTISIRRGERSRVNNEFVTLPSSFGTQVTINQVGYSVKVQTDFGLRVLYDTYYHVEVHVPSNYQGRMCGLCGNYNGKKTDDFLLPNGTQSANVSAFGQAWALPATGVQCGDESSPQQCDQTKAERYRRGDACGIMAAAAGPFNACHDQVNPEQHVVNCVFDMCVMNGDRAMLCENLQAYAIICQKAGIQIMPWRNSSFCPANCPANSHYAQCSNNCANTCASLSGSVNNCPDICMEGCQCDEGWLSDGDMCVPVGDCGCVHNGKYLKVRFNASHTLSIRSFSSTFQSCFSSDFSKIMIRAIRIFYSLHCKSAIFSPLFPLRSVKS</sequence>
<dbReference type="Pfam" id="PF00094">
    <property type="entry name" value="VWD"/>
    <property type="match status" value="4"/>
</dbReference>
<organism evidence="5 6">
    <name type="scientific">Sinocyclocheilus anshuiensis</name>
    <dbReference type="NCBI Taxonomy" id="1608454"/>
    <lineage>
        <taxon>Eukaryota</taxon>
        <taxon>Metazoa</taxon>
        <taxon>Chordata</taxon>
        <taxon>Craniata</taxon>
        <taxon>Vertebrata</taxon>
        <taxon>Euteleostomi</taxon>
        <taxon>Actinopterygii</taxon>
        <taxon>Neopterygii</taxon>
        <taxon>Teleostei</taxon>
        <taxon>Ostariophysi</taxon>
        <taxon>Cypriniformes</taxon>
        <taxon>Cyprinidae</taxon>
        <taxon>Cyprininae</taxon>
        <taxon>Sinocyclocheilus</taxon>
    </lineage>
</organism>
<dbReference type="CDD" id="cd19941">
    <property type="entry name" value="TIL"/>
    <property type="match status" value="5"/>
</dbReference>
<reference evidence="5" key="2">
    <citation type="submission" date="2025-09" db="UniProtKB">
        <authorList>
            <consortium name="Ensembl"/>
        </authorList>
    </citation>
    <scope>IDENTIFICATION</scope>
</reference>
<dbReference type="FunFam" id="2.10.25.10:FF:000055">
    <property type="entry name" value="alpha-tectorin isoform X1"/>
    <property type="match status" value="4"/>
</dbReference>
<evidence type="ECO:0000256" key="3">
    <source>
        <dbReference type="ARBA" id="ARBA00023180"/>
    </source>
</evidence>
<keyword evidence="6" id="KW-1185">Reference proteome</keyword>
<feature type="domain" description="VWFD" evidence="4">
    <location>
        <begin position="498"/>
        <end position="676"/>
    </location>
</feature>
<name>A0A671MEZ7_9TELE</name>
<keyword evidence="1" id="KW-0677">Repeat</keyword>
<dbReference type="InterPro" id="IPR050780">
    <property type="entry name" value="Mucin_vWF_Thrombospondin_sf"/>
</dbReference>
<dbReference type="GO" id="GO:0031012">
    <property type="term" value="C:extracellular matrix"/>
    <property type="evidence" value="ECO:0007669"/>
    <property type="project" value="TreeGrafter"/>
</dbReference>
<dbReference type="InterPro" id="IPR014853">
    <property type="entry name" value="VWF/SSPO/ZAN-like_Cys-rich_dom"/>
</dbReference>
<evidence type="ECO:0000256" key="1">
    <source>
        <dbReference type="ARBA" id="ARBA00022737"/>
    </source>
</evidence>
<feature type="domain" description="VWFD" evidence="4">
    <location>
        <begin position="97"/>
        <end position="267"/>
    </location>
</feature>
<feature type="domain" description="VWFD" evidence="4">
    <location>
        <begin position="1270"/>
        <end position="1448"/>
    </location>
</feature>
<evidence type="ECO:0000313" key="6">
    <source>
        <dbReference type="Proteomes" id="UP000472260"/>
    </source>
</evidence>
<dbReference type="InterPro" id="IPR025615">
    <property type="entry name" value="TILa_dom"/>
</dbReference>
<dbReference type="PROSITE" id="PS51233">
    <property type="entry name" value="VWFD"/>
    <property type="match status" value="4"/>
</dbReference>
<dbReference type="InterPro" id="IPR036084">
    <property type="entry name" value="Ser_inhib-like_sf"/>
</dbReference>
<dbReference type="PANTHER" id="PTHR11339">
    <property type="entry name" value="EXTRACELLULAR MATRIX GLYCOPROTEIN RELATED"/>
    <property type="match status" value="1"/>
</dbReference>
<dbReference type="InterPro" id="IPR001007">
    <property type="entry name" value="VWF_dom"/>
</dbReference>
<dbReference type="Pfam" id="PF01826">
    <property type="entry name" value="TIL"/>
    <property type="match status" value="5"/>
</dbReference>
<protein>
    <recommendedName>
        <fullName evidence="4">VWFD domain-containing protein</fullName>
    </recommendedName>
</protein>
<dbReference type="Ensembl" id="ENSSANT00000033788.1">
    <property type="protein sequence ID" value="ENSSANP00000031737.1"/>
    <property type="gene ID" value="ENSSANG00000016190.1"/>
</dbReference>
<evidence type="ECO:0000259" key="4">
    <source>
        <dbReference type="PROSITE" id="PS51233"/>
    </source>
</evidence>
<dbReference type="GO" id="GO:0005615">
    <property type="term" value="C:extracellular space"/>
    <property type="evidence" value="ECO:0007669"/>
    <property type="project" value="TreeGrafter"/>
</dbReference>
<accession>A0A671MEZ7</accession>
<reference evidence="5" key="1">
    <citation type="submission" date="2025-08" db="UniProtKB">
        <authorList>
            <consortium name="Ensembl"/>
        </authorList>
    </citation>
    <scope>IDENTIFICATION</scope>
</reference>
<dbReference type="SMART" id="SM00215">
    <property type="entry name" value="VWC_out"/>
    <property type="match status" value="3"/>
</dbReference>
<dbReference type="SMART" id="SM00216">
    <property type="entry name" value="VWD"/>
    <property type="match status" value="4"/>
</dbReference>
<proteinExistence type="predicted"/>
<dbReference type="InterPro" id="IPR001846">
    <property type="entry name" value="VWF_type-D"/>
</dbReference>
<dbReference type="Gene3D" id="2.10.25.10">
    <property type="entry name" value="Laminin"/>
    <property type="match status" value="5"/>
</dbReference>
<dbReference type="Pfam" id="PF08742">
    <property type="entry name" value="C8"/>
    <property type="match status" value="4"/>
</dbReference>
<dbReference type="SMART" id="SM00832">
    <property type="entry name" value="C8"/>
    <property type="match status" value="4"/>
</dbReference>
<keyword evidence="2" id="KW-1015">Disulfide bond</keyword>
<evidence type="ECO:0000256" key="2">
    <source>
        <dbReference type="ARBA" id="ARBA00023157"/>
    </source>
</evidence>
<dbReference type="Pfam" id="PF12714">
    <property type="entry name" value="TILa"/>
    <property type="match status" value="3"/>
</dbReference>
<dbReference type="InterPro" id="IPR002919">
    <property type="entry name" value="TIL_dom"/>
</dbReference>